<dbReference type="InterPro" id="IPR039928">
    <property type="entry name" value="LNK"/>
</dbReference>
<keyword evidence="3" id="KW-1185">Reference proteome</keyword>
<evidence type="ECO:0000256" key="1">
    <source>
        <dbReference type="SAM" id="MobiDB-lite"/>
    </source>
</evidence>
<proteinExistence type="predicted"/>
<sequence>MSDLCMYQFEDIVWDEYYQSDDHIVPHPGDKRAKEISFQGDSCKKPRCEITGISRSYGDKSAVKHVGQEKEQGELSTSVNRRNTMLEKGSWSRSPHRAFLSPTVRDTIKEASSLTSDNTRISSHGFNSNNIESNGSEVCANDPTLNDKCTADDSNSFSYPLGDISQTDDDLNFFDKNPEGEDSSDLLRYDWPEIGNFEDIDRMFRSCDSTFGLGVGKEDDLGWFSLDDAIGGSGDMLKSDFKFFCPESKTMENISENHDPSMVNASYSTNDTRTNAPIQCKDTSWSSEKDESASHMSSVNGSTRSDRKEEVMPIEQEIGQNGKIQPKISTNNRYKTGSNRMVNEHKKQSKQQNQSQRKRKEQYTENGCFNYVSNLPNEVMHLPSGATSHEAFRSMAIQHQQKALVPDSCDYLQKAFAYVHSDSSHLSDKTSVHTTPSAIRSENDDLAFLSPREPSYASSQVQFVENSGDPSFQVATIAGIEKREKIDNHRASQSSILDPISVEKKVHRSGDKFENHSDVEGVSMVIPAELCSSNIQESSSMNSALDDISIETASFQQLQLVTEQLDMKTKLCIRDSLYRLARNAEQRHNHANPNGGCKDERDAGSNKCTGFMDMETDTNPVDRSIAHLLFHRPSDSSYVPVNNSFVFRSPSMVHGPITSMPIMDEKSINNEETAAAETEKIVP</sequence>
<name>A0ABD1QKZ9_9LAMI</name>
<dbReference type="EMBL" id="JBFOLJ010000014">
    <property type="protein sequence ID" value="KAL2476900.1"/>
    <property type="molecule type" value="Genomic_DNA"/>
</dbReference>
<dbReference type="Proteomes" id="UP001604277">
    <property type="component" value="Unassembled WGS sequence"/>
</dbReference>
<reference evidence="3" key="1">
    <citation type="submission" date="2024-07" db="EMBL/GenBank/DDBJ databases">
        <title>Two chromosome-level genome assemblies of Korean endemic species Abeliophyllum distichum and Forsythia ovata (Oleaceae).</title>
        <authorList>
            <person name="Jang H."/>
        </authorList>
    </citation>
    <scope>NUCLEOTIDE SEQUENCE [LARGE SCALE GENOMIC DNA]</scope>
</reference>
<feature type="region of interest" description="Disordered" evidence="1">
    <location>
        <begin position="252"/>
        <end position="365"/>
    </location>
</feature>
<evidence type="ECO:0000313" key="3">
    <source>
        <dbReference type="Proteomes" id="UP001604277"/>
    </source>
</evidence>
<feature type="region of interest" description="Disordered" evidence="1">
    <location>
        <begin position="115"/>
        <end position="134"/>
    </location>
</feature>
<dbReference type="PANTHER" id="PTHR33334">
    <property type="entry name" value="PROTEIN LNK1"/>
    <property type="match status" value="1"/>
</dbReference>
<comment type="caution">
    <text evidence="2">The sequence shown here is derived from an EMBL/GenBank/DDBJ whole genome shotgun (WGS) entry which is preliminary data.</text>
</comment>
<organism evidence="2 3">
    <name type="scientific">Forsythia ovata</name>
    <dbReference type="NCBI Taxonomy" id="205694"/>
    <lineage>
        <taxon>Eukaryota</taxon>
        <taxon>Viridiplantae</taxon>
        <taxon>Streptophyta</taxon>
        <taxon>Embryophyta</taxon>
        <taxon>Tracheophyta</taxon>
        <taxon>Spermatophyta</taxon>
        <taxon>Magnoliopsida</taxon>
        <taxon>eudicotyledons</taxon>
        <taxon>Gunneridae</taxon>
        <taxon>Pentapetalae</taxon>
        <taxon>asterids</taxon>
        <taxon>lamiids</taxon>
        <taxon>Lamiales</taxon>
        <taxon>Oleaceae</taxon>
        <taxon>Forsythieae</taxon>
        <taxon>Forsythia</taxon>
    </lineage>
</organism>
<gene>
    <name evidence="2" type="ORF">Fot_45914</name>
</gene>
<dbReference type="AlphaFoldDB" id="A0ABD1QKZ9"/>
<feature type="compositionally biased region" description="Polar residues" evidence="1">
    <location>
        <begin position="294"/>
        <end position="303"/>
    </location>
</feature>
<accession>A0ABD1QKZ9</accession>
<protein>
    <submittedName>
        <fullName evidence="2">Dentin sialophosphoprotein-related</fullName>
    </submittedName>
</protein>
<dbReference type="PANTHER" id="PTHR33334:SF8">
    <property type="entry name" value="PROTEIN LNK1"/>
    <property type="match status" value="1"/>
</dbReference>
<feature type="compositionally biased region" description="Polar residues" evidence="1">
    <location>
        <begin position="263"/>
        <end position="286"/>
    </location>
</feature>
<feature type="compositionally biased region" description="Polar residues" evidence="1">
    <location>
        <begin position="318"/>
        <end position="341"/>
    </location>
</feature>
<evidence type="ECO:0000313" key="2">
    <source>
        <dbReference type="EMBL" id="KAL2476900.1"/>
    </source>
</evidence>